<protein>
    <submittedName>
        <fullName evidence="2">YbaY family lipoprotein</fullName>
    </submittedName>
</protein>
<organism evidence="2 3">
    <name type="scientific">Shewanella corallii</name>
    <dbReference type="NCBI Taxonomy" id="560080"/>
    <lineage>
        <taxon>Bacteria</taxon>
        <taxon>Pseudomonadati</taxon>
        <taxon>Pseudomonadota</taxon>
        <taxon>Gammaproteobacteria</taxon>
        <taxon>Alteromonadales</taxon>
        <taxon>Shewanellaceae</taxon>
        <taxon>Shewanella</taxon>
    </lineage>
</organism>
<evidence type="ECO:0000313" key="3">
    <source>
        <dbReference type="Proteomes" id="UP001202831"/>
    </source>
</evidence>
<dbReference type="PANTHER" id="PTHR38013">
    <property type="entry name" value="GLYCOPROTEIN/POLYSACCHARIDE METABOLISM"/>
    <property type="match status" value="1"/>
</dbReference>
<sequence length="134" mass="14730">MNKWTKILAVPLLAVTGLMSGCATNNALVNVHGEVWYRERIALPPEAVLVVQLKDVSRADAPAEVIGEMERTDVSTPSTFSFVMDRDQFEPGHTYAIGARIMLGDQLLFINTQAYNVDLDSSEPMSVLLNKVGH</sequence>
<dbReference type="Pfam" id="PF09619">
    <property type="entry name" value="YscW"/>
    <property type="match status" value="1"/>
</dbReference>
<name>A0ABT0NBR0_9GAMM</name>
<dbReference type="InterPro" id="IPR039366">
    <property type="entry name" value="Pilotin"/>
</dbReference>
<proteinExistence type="predicted"/>
<reference evidence="2 3" key="1">
    <citation type="submission" date="2022-01" db="EMBL/GenBank/DDBJ databases">
        <title>Whole genome-based taxonomy of the Shewanellaceae.</title>
        <authorList>
            <person name="Martin-Rodriguez A.J."/>
        </authorList>
    </citation>
    <scope>NUCLEOTIDE SEQUENCE [LARGE SCALE GENOMIC DNA]</scope>
    <source>
        <strain evidence="2 3">DSM 21332</strain>
    </source>
</reference>
<dbReference type="InterPro" id="IPR053196">
    <property type="entry name" value="Lipoprotein_YbaY-like"/>
</dbReference>
<dbReference type="PANTHER" id="PTHR38013:SF1">
    <property type="entry name" value="GLYCOPROTEIN_POLYSACCHARIDE METABOLISM"/>
    <property type="match status" value="1"/>
</dbReference>
<dbReference type="RefSeq" id="WP_115137888.1">
    <property type="nucleotide sequence ID" value="NZ_JAKIKT010000007.1"/>
</dbReference>
<keyword evidence="3" id="KW-1185">Reference proteome</keyword>
<feature type="chain" id="PRO_5047293042" evidence="1">
    <location>
        <begin position="28"/>
        <end position="134"/>
    </location>
</feature>
<keyword evidence="2" id="KW-0449">Lipoprotein</keyword>
<dbReference type="PROSITE" id="PS51257">
    <property type="entry name" value="PROKAR_LIPOPROTEIN"/>
    <property type="match status" value="1"/>
</dbReference>
<dbReference type="Proteomes" id="UP001202831">
    <property type="component" value="Unassembled WGS sequence"/>
</dbReference>
<dbReference type="EMBL" id="JAKIKT010000007">
    <property type="protein sequence ID" value="MCL2915535.1"/>
    <property type="molecule type" value="Genomic_DNA"/>
</dbReference>
<feature type="signal peptide" evidence="1">
    <location>
        <begin position="1"/>
        <end position="27"/>
    </location>
</feature>
<accession>A0ABT0NBR0</accession>
<evidence type="ECO:0000256" key="1">
    <source>
        <dbReference type="SAM" id="SignalP"/>
    </source>
</evidence>
<evidence type="ECO:0000313" key="2">
    <source>
        <dbReference type="EMBL" id="MCL2915535.1"/>
    </source>
</evidence>
<gene>
    <name evidence="2" type="ORF">L2725_17410</name>
</gene>
<comment type="caution">
    <text evidence="2">The sequence shown here is derived from an EMBL/GenBank/DDBJ whole genome shotgun (WGS) entry which is preliminary data.</text>
</comment>
<keyword evidence="1" id="KW-0732">Signal</keyword>